<proteinExistence type="inferred from homology"/>
<dbReference type="InterPro" id="IPR031425">
    <property type="entry name" value="NPR1/NH1-interacting"/>
</dbReference>
<dbReference type="PANTHER" id="PTHR35735">
    <property type="entry name" value="PROTEIN NIM1-INTERACTING 2"/>
    <property type="match status" value="1"/>
</dbReference>
<evidence type="ECO:0000256" key="1">
    <source>
        <dbReference type="ARBA" id="ARBA00004123"/>
    </source>
</evidence>
<evidence type="ECO:0000313" key="5">
    <source>
        <dbReference type="EMBL" id="KAL0296735.1"/>
    </source>
</evidence>
<feature type="region of interest" description="Disordered" evidence="4">
    <location>
        <begin position="105"/>
        <end position="136"/>
    </location>
</feature>
<accession>A0AAW2JQ58</accession>
<comment type="similarity">
    <text evidence="2">Belongs to the NPR1-interactor family.</text>
</comment>
<reference evidence="5" key="2">
    <citation type="journal article" date="2024" name="Plant">
        <title>Genomic evolution and insights into agronomic trait innovations of Sesamum species.</title>
        <authorList>
            <person name="Miao H."/>
            <person name="Wang L."/>
            <person name="Qu L."/>
            <person name="Liu H."/>
            <person name="Sun Y."/>
            <person name="Le M."/>
            <person name="Wang Q."/>
            <person name="Wei S."/>
            <person name="Zheng Y."/>
            <person name="Lin W."/>
            <person name="Duan Y."/>
            <person name="Cao H."/>
            <person name="Xiong S."/>
            <person name="Wang X."/>
            <person name="Wei L."/>
            <person name="Li C."/>
            <person name="Ma Q."/>
            <person name="Ju M."/>
            <person name="Zhao R."/>
            <person name="Li G."/>
            <person name="Mu C."/>
            <person name="Tian Q."/>
            <person name="Mei H."/>
            <person name="Zhang T."/>
            <person name="Gao T."/>
            <person name="Zhang H."/>
        </authorList>
    </citation>
    <scope>NUCLEOTIDE SEQUENCE</scope>
    <source>
        <strain evidence="5">G02</strain>
    </source>
</reference>
<evidence type="ECO:0000256" key="4">
    <source>
        <dbReference type="SAM" id="MobiDB-lite"/>
    </source>
</evidence>
<comment type="caution">
    <text evidence="5">The sequence shown here is derived from an EMBL/GenBank/DDBJ whole genome shotgun (WGS) entry which is preliminary data.</text>
</comment>
<dbReference type="GO" id="GO:0005634">
    <property type="term" value="C:nucleus"/>
    <property type="evidence" value="ECO:0007669"/>
    <property type="project" value="UniProtKB-SubCell"/>
</dbReference>
<dbReference type="InterPro" id="IPR034577">
    <property type="entry name" value="NIMIN-2"/>
</dbReference>
<evidence type="ECO:0000256" key="2">
    <source>
        <dbReference type="ARBA" id="ARBA00009937"/>
    </source>
</evidence>
<dbReference type="EMBL" id="JACGWJ010000032">
    <property type="protein sequence ID" value="KAL0296735.1"/>
    <property type="molecule type" value="Genomic_DNA"/>
</dbReference>
<keyword evidence="3" id="KW-0539">Nucleus</keyword>
<comment type="subcellular location">
    <subcellularLocation>
        <location evidence="1">Nucleus</location>
    </subcellularLocation>
</comment>
<reference evidence="5" key="1">
    <citation type="submission" date="2020-06" db="EMBL/GenBank/DDBJ databases">
        <authorList>
            <person name="Li T."/>
            <person name="Hu X."/>
            <person name="Zhang T."/>
            <person name="Song X."/>
            <person name="Zhang H."/>
            <person name="Dai N."/>
            <person name="Sheng W."/>
            <person name="Hou X."/>
            <person name="Wei L."/>
        </authorList>
    </citation>
    <scope>NUCLEOTIDE SEQUENCE</scope>
    <source>
        <strain evidence="5">G02</strain>
        <tissue evidence="5">Leaf</tissue>
    </source>
</reference>
<protein>
    <submittedName>
        <fullName evidence="5">Uncharacterized protein</fullName>
    </submittedName>
</protein>
<sequence length="136" mass="15604">MNKPLFLNPPDSDPTQGYPLKFRCISCVQWKWRREKRWTTEKAAVGKRGKRRWEDEDVGAVPGDEEVEEFFAILRRMQVALKYFENRNAGAQSRATPWRPAFEREDFAGVKNNQEGNRSAGLDLNADPASDVSDSV</sequence>
<evidence type="ECO:0000256" key="3">
    <source>
        <dbReference type="ARBA" id="ARBA00023242"/>
    </source>
</evidence>
<dbReference type="Pfam" id="PF15699">
    <property type="entry name" value="NPR1_interact"/>
    <property type="match status" value="1"/>
</dbReference>
<gene>
    <name evidence="5" type="ORF">Sradi_6725600</name>
</gene>
<dbReference type="GO" id="GO:0010112">
    <property type="term" value="P:regulation of systemic acquired resistance"/>
    <property type="evidence" value="ECO:0007669"/>
    <property type="project" value="InterPro"/>
</dbReference>
<dbReference type="PANTHER" id="PTHR35735:SF8">
    <property type="entry name" value="PROTEIN NIM1-INTERACTING 2"/>
    <property type="match status" value="1"/>
</dbReference>
<organism evidence="5">
    <name type="scientific">Sesamum radiatum</name>
    <name type="common">Black benniseed</name>
    <dbReference type="NCBI Taxonomy" id="300843"/>
    <lineage>
        <taxon>Eukaryota</taxon>
        <taxon>Viridiplantae</taxon>
        <taxon>Streptophyta</taxon>
        <taxon>Embryophyta</taxon>
        <taxon>Tracheophyta</taxon>
        <taxon>Spermatophyta</taxon>
        <taxon>Magnoliopsida</taxon>
        <taxon>eudicotyledons</taxon>
        <taxon>Gunneridae</taxon>
        <taxon>Pentapetalae</taxon>
        <taxon>asterids</taxon>
        <taxon>lamiids</taxon>
        <taxon>Lamiales</taxon>
        <taxon>Pedaliaceae</taxon>
        <taxon>Sesamum</taxon>
    </lineage>
</organism>
<dbReference type="AlphaFoldDB" id="A0AAW2JQ58"/>
<name>A0AAW2JQ58_SESRA</name>